<feature type="domain" description="DNA mismatch repair proteins mutS family" evidence="9">
    <location>
        <begin position="1194"/>
        <end position="1397"/>
    </location>
</feature>
<feature type="compositionally biased region" description="Basic and acidic residues" evidence="7">
    <location>
        <begin position="90"/>
        <end position="103"/>
    </location>
</feature>
<dbReference type="Gene3D" id="3.30.420.110">
    <property type="entry name" value="MutS, connector domain"/>
    <property type="match status" value="1"/>
</dbReference>
<dbReference type="Gene3D" id="3.40.50.300">
    <property type="entry name" value="P-loop containing nucleotide triphosphate hydrolases"/>
    <property type="match status" value="1"/>
</dbReference>
<proteinExistence type="inferred from homology"/>
<dbReference type="PANTHER" id="PTHR11361:SF148">
    <property type="entry name" value="DNA MISMATCH REPAIR PROTEIN MSH6"/>
    <property type="match status" value="1"/>
</dbReference>
<feature type="domain" description="DNA mismatch repair protein MutS core" evidence="8">
    <location>
        <begin position="813"/>
        <end position="1171"/>
    </location>
</feature>
<keyword evidence="11" id="KW-1185">Reference proteome</keyword>
<dbReference type="Gene3D" id="3.40.1170.10">
    <property type="entry name" value="DNA repair protein MutS, domain I"/>
    <property type="match status" value="1"/>
</dbReference>
<organism evidence="10 11">
    <name type="scientific">Pleodorina starrii</name>
    <dbReference type="NCBI Taxonomy" id="330485"/>
    <lineage>
        <taxon>Eukaryota</taxon>
        <taxon>Viridiplantae</taxon>
        <taxon>Chlorophyta</taxon>
        <taxon>core chlorophytes</taxon>
        <taxon>Chlorophyceae</taxon>
        <taxon>CS clade</taxon>
        <taxon>Chlamydomonadales</taxon>
        <taxon>Volvocaceae</taxon>
        <taxon>Pleodorina</taxon>
    </lineage>
</organism>
<evidence type="ECO:0000256" key="3">
    <source>
        <dbReference type="ARBA" id="ARBA00022763"/>
    </source>
</evidence>
<dbReference type="InterPro" id="IPR036187">
    <property type="entry name" value="DNA_mismatch_repair_MutS_sf"/>
</dbReference>
<dbReference type="Pfam" id="PF05192">
    <property type="entry name" value="MutS_III"/>
    <property type="match status" value="1"/>
</dbReference>
<accession>A0A9W6F4V9</accession>
<feature type="compositionally biased region" description="Low complexity" evidence="7">
    <location>
        <begin position="699"/>
        <end position="710"/>
    </location>
</feature>
<dbReference type="InterPro" id="IPR016151">
    <property type="entry name" value="DNA_mismatch_repair_MutS_N"/>
</dbReference>
<keyword evidence="6" id="KW-0234">DNA repair</keyword>
<dbReference type="InterPro" id="IPR007860">
    <property type="entry name" value="DNA_mmatch_repair_MutS_con_dom"/>
</dbReference>
<dbReference type="GO" id="GO:0006298">
    <property type="term" value="P:mismatch repair"/>
    <property type="evidence" value="ECO:0007669"/>
    <property type="project" value="InterPro"/>
</dbReference>
<comment type="similarity">
    <text evidence="1 6">Belongs to the DNA mismatch repair MutS family.</text>
</comment>
<dbReference type="PIRSF" id="PIRSF037677">
    <property type="entry name" value="DNA_mis_repair_Msh6"/>
    <property type="match status" value="1"/>
</dbReference>
<evidence type="ECO:0000313" key="10">
    <source>
        <dbReference type="EMBL" id="GLC55756.1"/>
    </source>
</evidence>
<evidence type="ECO:0000256" key="6">
    <source>
        <dbReference type="PIRNR" id="PIRNR037677"/>
    </source>
</evidence>
<dbReference type="InterPro" id="IPR036678">
    <property type="entry name" value="MutS_con_dom_sf"/>
</dbReference>
<evidence type="ECO:0000256" key="2">
    <source>
        <dbReference type="ARBA" id="ARBA00022741"/>
    </source>
</evidence>
<feature type="compositionally biased region" description="Polar residues" evidence="7">
    <location>
        <begin position="1434"/>
        <end position="1443"/>
    </location>
</feature>
<dbReference type="InterPro" id="IPR000432">
    <property type="entry name" value="DNA_mismatch_repair_MutS_C"/>
</dbReference>
<evidence type="ECO:0000259" key="8">
    <source>
        <dbReference type="SMART" id="SM00533"/>
    </source>
</evidence>
<feature type="compositionally biased region" description="Acidic residues" evidence="7">
    <location>
        <begin position="204"/>
        <end position="229"/>
    </location>
</feature>
<feature type="region of interest" description="Disordered" evidence="7">
    <location>
        <begin position="320"/>
        <end position="360"/>
    </location>
</feature>
<dbReference type="Pfam" id="PF01624">
    <property type="entry name" value="MutS_I"/>
    <property type="match status" value="1"/>
</dbReference>
<dbReference type="PANTHER" id="PTHR11361">
    <property type="entry name" value="DNA MISMATCH REPAIR PROTEIN MUTS FAMILY MEMBER"/>
    <property type="match status" value="1"/>
</dbReference>
<dbReference type="EMBL" id="BRXU01000014">
    <property type="protein sequence ID" value="GLC55756.1"/>
    <property type="molecule type" value="Genomic_DNA"/>
</dbReference>
<dbReference type="InterPro" id="IPR007695">
    <property type="entry name" value="DNA_mismatch_repair_MutS-lik_N"/>
</dbReference>
<reference evidence="10 11" key="1">
    <citation type="journal article" date="2023" name="Commun. Biol.">
        <title>Reorganization of the ancestral sex-determining regions during the evolution of trioecy in Pleodorina starrii.</title>
        <authorList>
            <person name="Takahashi K."/>
            <person name="Suzuki S."/>
            <person name="Kawai-Toyooka H."/>
            <person name="Yamamoto K."/>
            <person name="Hamaji T."/>
            <person name="Ootsuki R."/>
            <person name="Yamaguchi H."/>
            <person name="Kawachi M."/>
            <person name="Higashiyama T."/>
            <person name="Nozaki H."/>
        </authorList>
    </citation>
    <scope>NUCLEOTIDE SEQUENCE [LARGE SCALE GENOMIC DNA]</scope>
    <source>
        <strain evidence="10 11">NIES-4479</strain>
    </source>
</reference>
<dbReference type="SMART" id="SM00533">
    <property type="entry name" value="MUTSd"/>
    <property type="match status" value="1"/>
</dbReference>
<sequence length="1487" mass="154655">MDSSTAKMKQKPINAFFASSAKKEEPKSTQRKISAFFGGAVKLEQTPGSGANAAKTQGGPAATPPPPGTCNGAGPAARLSLEPGTAIDASARKASELPDEAHARTAVKPAKAPAGGSTSKPKAPAAAPARGQGKAGSNAKGQAKKGVPREKAKASAGGGRKRLRRVVMDDEEGGDAVEAGLEDDVGDDGKLEDSDYEGGSGSGSDEDFSAEEEEDSEEDAEDEADESDGSDAAAVGAKRKRPPTKSSAPAKRSAAKTGGRAAAAANATPARTPVAAARSAGLTTPHHGTASKGPAAATAGMAGGRSTVATPGTVAPAFGSCGSAGRGRNTGGNTVATPSSARSGQSALADTPSKSEGGTSELSLGVAASMEGEAARFADRMATRFSFLHPDSIKDANGRRPDHADYDPRTLYIPPSWFKDFKVSEGQQQWWNFKAHNFDSVLLFKMGKFYEMFEMDAYVGVEVLGLTFMKGDQPHAGFPEVKYADMAESLARAGYRVVVVEQTETPEMLAKRNEQRKAQGIKQAGVVNRQKVAVLSRGTLVDAEMVASRPDASYVLAVAEEEIEGPEAGIEGGGVVRIGLCAVDAASGQVLLGEFVDDEVRSALRTQLTALQPQELVLSRKALSATTSHVLRNGVRDPRVNTLRDSAGVWNAEKTYRMLRNAEYFTASAAPPAAESADQEVGGAYGGASEMDVDDKPQAEAAACAGAPGPSSRPELDPSKRWPALLRRFVADGVSSRPAAMAALGGIIAFLQDALLDRAVLPLGRFEELPALSPREGGAGPDGDDAAAGGPLYMALNGAALENLEILENGDGGSAGTLLSVLDNCTTPFGRRRLRQWLCRPLGRIADIEARQDAVAELGGPLAEATGQARKLLAGVSDLERAVARLHASTVSGASGRDASNVVLYEDAGKRRVAALTAALKDLRAAHGALAKLREALGGRGASGGGGSALLRRIVVDRCRPAEVSAALEALEGATDWKEAASTGRAVPEQGVDEEYDAVGEAVEAVERKMKEYLKEVRQRFGHEIELVSVNKDSHLLEVPESKAGRLGGEFLLMGNRKGYKRFTTNKLKALVADLDKVMERREDVLSTILTRLLVKFVSHKALWVAVVEAVAELDALMSLAAHSMSPPDGGPMCRPKLVPSRASASGEGDAQPSRAIFDAVALRHPAGVSGRNNGAFVPNDVRLGGEVEGGSSPPFILLSGPNMGGKSTLLRQVCLATVLAQIGACVPAESLTLSPADAIFVRMGARDAIMTGQSTFFIELAETAAMLAKATPNSLVALDELGRGTATLDGAAVAGAVLQHMAATTGCRGLFATHYHHLSDDHADDPRVAVMHMACAVEGADEEAAPSAAQKKPGGEEVTFLYRLSHGACPKSYGTNVARLAGLPPKVVARAAEVSAQWNQRQQQPAQPATEADLQSHGQGRERDAMEVDGGAEQSTREGTSSAKLVGLLAEIRGLQSQGADGIDLARLRQLQAAAAELVGSDGRKV</sequence>
<dbReference type="SUPFAM" id="SSF48334">
    <property type="entry name" value="DNA repair protein MutS, domain III"/>
    <property type="match status" value="1"/>
</dbReference>
<dbReference type="GO" id="GO:0032301">
    <property type="term" value="C:MutSalpha complex"/>
    <property type="evidence" value="ECO:0007669"/>
    <property type="project" value="TreeGrafter"/>
</dbReference>
<dbReference type="Pfam" id="PF00488">
    <property type="entry name" value="MutS_V"/>
    <property type="match status" value="1"/>
</dbReference>
<dbReference type="InterPro" id="IPR027417">
    <property type="entry name" value="P-loop_NTPase"/>
</dbReference>
<dbReference type="InterPro" id="IPR007861">
    <property type="entry name" value="DNA_mismatch_repair_MutS_clamp"/>
</dbReference>
<comment type="function">
    <text evidence="6">Component of the post-replicative DNA mismatch repair system (MMR).</text>
</comment>
<keyword evidence="3 6" id="KW-0227">DNA damage</keyword>
<keyword evidence="2 6" id="KW-0547">Nucleotide-binding</keyword>
<keyword evidence="5 6" id="KW-0238">DNA-binding</keyword>
<gene>
    <name evidence="10" type="primary">PLEST009949</name>
    <name evidence="10" type="ORF">PLESTB_001025500</name>
</gene>
<dbReference type="Proteomes" id="UP001165080">
    <property type="component" value="Unassembled WGS sequence"/>
</dbReference>
<dbReference type="InterPro" id="IPR045076">
    <property type="entry name" value="MutS"/>
</dbReference>
<feature type="compositionally biased region" description="Acidic residues" evidence="7">
    <location>
        <begin position="169"/>
        <end position="186"/>
    </location>
</feature>
<dbReference type="InterPro" id="IPR007696">
    <property type="entry name" value="DNA_mismatch_repair_MutS_core"/>
</dbReference>
<feature type="region of interest" description="Disordered" evidence="7">
    <location>
        <begin position="43"/>
        <end position="308"/>
    </location>
</feature>
<dbReference type="SUPFAM" id="SSF52540">
    <property type="entry name" value="P-loop containing nucleoside triphosphate hydrolases"/>
    <property type="match status" value="1"/>
</dbReference>
<evidence type="ECO:0000256" key="5">
    <source>
        <dbReference type="ARBA" id="ARBA00023125"/>
    </source>
</evidence>
<dbReference type="GO" id="GO:0030983">
    <property type="term" value="F:mismatched DNA binding"/>
    <property type="evidence" value="ECO:0007669"/>
    <property type="project" value="UniProtKB-UniRule"/>
</dbReference>
<comment type="caution">
    <text evidence="10">The sequence shown here is derived from an EMBL/GenBank/DDBJ whole genome shotgun (WGS) entry which is preliminary data.</text>
</comment>
<keyword evidence="4 6" id="KW-0067">ATP-binding</keyword>
<evidence type="ECO:0000259" key="9">
    <source>
        <dbReference type="SMART" id="SM00534"/>
    </source>
</evidence>
<dbReference type="Pfam" id="PF05188">
    <property type="entry name" value="MutS_II"/>
    <property type="match status" value="1"/>
</dbReference>
<feature type="region of interest" description="Disordered" evidence="7">
    <location>
        <begin position="1396"/>
        <end position="1443"/>
    </location>
</feature>
<feature type="region of interest" description="Disordered" evidence="7">
    <location>
        <begin position="675"/>
        <end position="719"/>
    </location>
</feature>
<feature type="compositionally biased region" description="Low complexity" evidence="7">
    <location>
        <begin position="288"/>
        <end position="300"/>
    </location>
</feature>
<protein>
    <recommendedName>
        <fullName evidence="6">DNA mismatch repair protein</fullName>
    </recommendedName>
</protein>
<feature type="compositionally biased region" description="Polar residues" evidence="7">
    <location>
        <begin position="331"/>
        <end position="360"/>
    </location>
</feature>
<dbReference type="SUPFAM" id="SSF55271">
    <property type="entry name" value="DNA repair protein MutS, domain I"/>
    <property type="match status" value="1"/>
</dbReference>
<dbReference type="GO" id="GO:0005524">
    <property type="term" value="F:ATP binding"/>
    <property type="evidence" value="ECO:0007669"/>
    <property type="project" value="UniProtKB-UniRule"/>
</dbReference>
<evidence type="ECO:0000256" key="4">
    <source>
        <dbReference type="ARBA" id="ARBA00022840"/>
    </source>
</evidence>
<evidence type="ECO:0000256" key="7">
    <source>
        <dbReference type="SAM" id="MobiDB-lite"/>
    </source>
</evidence>
<dbReference type="InterPro" id="IPR017261">
    <property type="entry name" value="DNA_mismatch_repair_MutS/MSH"/>
</dbReference>
<evidence type="ECO:0000313" key="11">
    <source>
        <dbReference type="Proteomes" id="UP001165080"/>
    </source>
</evidence>
<dbReference type="FunFam" id="1.10.1420.10:FF:000005">
    <property type="entry name" value="DNA mismatch repair protein"/>
    <property type="match status" value="1"/>
</dbReference>
<feature type="compositionally biased region" description="Low complexity" evidence="7">
    <location>
        <begin position="1397"/>
        <end position="1410"/>
    </location>
</feature>
<feature type="compositionally biased region" description="Low complexity" evidence="7">
    <location>
        <begin position="120"/>
        <end position="136"/>
    </location>
</feature>
<dbReference type="Gene3D" id="1.10.1420.10">
    <property type="match status" value="2"/>
</dbReference>
<feature type="compositionally biased region" description="Low complexity" evidence="7">
    <location>
        <begin position="244"/>
        <end position="280"/>
    </location>
</feature>
<dbReference type="Pfam" id="PF05190">
    <property type="entry name" value="MutS_IV"/>
    <property type="match status" value="1"/>
</dbReference>
<dbReference type="GO" id="GO:0140664">
    <property type="term" value="F:ATP-dependent DNA damage sensor activity"/>
    <property type="evidence" value="ECO:0007669"/>
    <property type="project" value="InterPro"/>
</dbReference>
<dbReference type="SMART" id="SM00534">
    <property type="entry name" value="MUTSac"/>
    <property type="match status" value="1"/>
</dbReference>
<name>A0A9W6F4V9_9CHLO</name>
<evidence type="ECO:0000256" key="1">
    <source>
        <dbReference type="ARBA" id="ARBA00006271"/>
    </source>
</evidence>
<feature type="region of interest" description="Disordered" evidence="7">
    <location>
        <begin position="1"/>
        <end position="31"/>
    </location>
</feature>